<evidence type="ECO:0000256" key="4">
    <source>
        <dbReference type="ARBA" id="ARBA00023136"/>
    </source>
</evidence>
<dbReference type="OrthoDB" id="3936150at2759"/>
<accession>A0A6P7JJ65</accession>
<gene>
    <name evidence="8" type="primary">LOC114445893</name>
</gene>
<dbReference type="Proteomes" id="UP000515145">
    <property type="component" value="Chromosome 14"/>
</dbReference>
<name>A0A6P7JJ65_9TELE</name>
<reference evidence="8" key="1">
    <citation type="submission" date="2025-08" db="UniProtKB">
        <authorList>
            <consortium name="RefSeq"/>
        </authorList>
    </citation>
    <scope>IDENTIFICATION</scope>
</reference>
<evidence type="ECO:0000256" key="3">
    <source>
        <dbReference type="ARBA" id="ARBA00022989"/>
    </source>
</evidence>
<feature type="domain" description="Major facilitator superfamily (MFS) profile" evidence="6">
    <location>
        <begin position="91"/>
        <end position="517"/>
    </location>
</feature>
<dbReference type="Gene3D" id="1.20.1250.20">
    <property type="entry name" value="MFS general substrate transporter like domains"/>
    <property type="match status" value="1"/>
</dbReference>
<evidence type="ECO:0000256" key="5">
    <source>
        <dbReference type="SAM" id="Phobius"/>
    </source>
</evidence>
<feature type="transmembrane region" description="Helical" evidence="5">
    <location>
        <begin position="232"/>
        <end position="255"/>
    </location>
</feature>
<evidence type="ECO:0000313" key="7">
    <source>
        <dbReference type="Proteomes" id="UP000515145"/>
    </source>
</evidence>
<feature type="transmembrane region" description="Helical" evidence="5">
    <location>
        <begin position="347"/>
        <end position="364"/>
    </location>
</feature>
<sequence>MSRTMKKYDDCVAFLGQWGCFQMTVFFLLCASLIPNGLCALALVFLNDVPSHHCKVSDANLTEDWRKNVIPLQVGDGKQELSRCSRYRLDVVRNLSAQGYIPGVDVNVTDLEQESCIDGWRYSRDIYQSTIVSEFDLVCSEQWKQPFTSTVYFMGVLLGTFFSGQLSDRFGRKPVLFATMAVQTFFSFLQVFCTSWILFIILLFIGGLGQIANFVTALVLGAEVLTGHVRVLYSSLGTCLGYAVGYMMLPLTAYFIRDWKWLLLALSLPGLAYLPLWWLVPESPRWLLSQGRVEEAEAVIRKAAKWNKVQPPRVIFDGCNVSVTVPETKEHYGIFDLLKNSNMRSTTLILCVVWFTMTTCYYSLCLNTSQLHADPYISCFIIAVVEVPAYISSWLALRFLPRRLSVIGTLLLGAVAVYFIQLVPNDLSHVSLALEMLGKYAFTTGASLMFAYSAELYPTVLRNTATGAGSTVSRLGCCISPFLLNLRIYFKYLPYITLGTLAVVSSVAGLFLPESFKHPLPETIQEMQKRKKIKFSCMKRDKISVPAQDTAV</sequence>
<keyword evidence="3 5" id="KW-1133">Transmembrane helix</keyword>
<dbReference type="InterPro" id="IPR005829">
    <property type="entry name" value="Sugar_transporter_CS"/>
</dbReference>
<dbReference type="AlphaFoldDB" id="A0A6P7JJ65"/>
<feature type="transmembrane region" description="Helical" evidence="5">
    <location>
        <begin position="492"/>
        <end position="512"/>
    </location>
</feature>
<dbReference type="Pfam" id="PF00083">
    <property type="entry name" value="Sugar_tr"/>
    <property type="match status" value="1"/>
</dbReference>
<feature type="transmembrane region" description="Helical" evidence="5">
    <location>
        <begin position="146"/>
        <end position="163"/>
    </location>
</feature>
<dbReference type="InterPro" id="IPR005828">
    <property type="entry name" value="MFS_sugar_transport-like"/>
</dbReference>
<organism evidence="7 8">
    <name type="scientific">Parambassis ranga</name>
    <name type="common">Indian glassy fish</name>
    <dbReference type="NCBI Taxonomy" id="210632"/>
    <lineage>
        <taxon>Eukaryota</taxon>
        <taxon>Metazoa</taxon>
        <taxon>Chordata</taxon>
        <taxon>Craniata</taxon>
        <taxon>Vertebrata</taxon>
        <taxon>Euteleostomi</taxon>
        <taxon>Actinopterygii</taxon>
        <taxon>Neopterygii</taxon>
        <taxon>Teleostei</taxon>
        <taxon>Neoteleostei</taxon>
        <taxon>Acanthomorphata</taxon>
        <taxon>Ovalentaria</taxon>
        <taxon>Ambassidae</taxon>
        <taxon>Parambassis</taxon>
    </lineage>
</organism>
<evidence type="ECO:0000256" key="1">
    <source>
        <dbReference type="ARBA" id="ARBA00004141"/>
    </source>
</evidence>
<evidence type="ECO:0000259" key="6">
    <source>
        <dbReference type="PROSITE" id="PS50850"/>
    </source>
</evidence>
<keyword evidence="4 5" id="KW-0472">Membrane</keyword>
<dbReference type="PROSITE" id="PS50850">
    <property type="entry name" value="MFS"/>
    <property type="match status" value="1"/>
</dbReference>
<proteinExistence type="predicted"/>
<dbReference type="InParanoid" id="A0A6P7JJ65"/>
<feature type="transmembrane region" description="Helical" evidence="5">
    <location>
        <begin position="376"/>
        <end position="397"/>
    </location>
</feature>
<evidence type="ECO:0000256" key="2">
    <source>
        <dbReference type="ARBA" id="ARBA00022692"/>
    </source>
</evidence>
<keyword evidence="2 5" id="KW-0812">Transmembrane</keyword>
<evidence type="ECO:0000313" key="8">
    <source>
        <dbReference type="RefSeq" id="XP_028277004.1"/>
    </source>
</evidence>
<dbReference type="RefSeq" id="XP_028277004.1">
    <property type="nucleotide sequence ID" value="XM_028421203.1"/>
</dbReference>
<dbReference type="GO" id="GO:0022857">
    <property type="term" value="F:transmembrane transporter activity"/>
    <property type="evidence" value="ECO:0007669"/>
    <property type="project" value="InterPro"/>
</dbReference>
<dbReference type="PANTHER" id="PTHR24064">
    <property type="entry name" value="SOLUTE CARRIER FAMILY 22 MEMBER"/>
    <property type="match status" value="1"/>
</dbReference>
<feature type="transmembrane region" description="Helical" evidence="5">
    <location>
        <begin position="261"/>
        <end position="280"/>
    </location>
</feature>
<dbReference type="InterPro" id="IPR036259">
    <property type="entry name" value="MFS_trans_sf"/>
</dbReference>
<dbReference type="InterPro" id="IPR020846">
    <property type="entry name" value="MFS_dom"/>
</dbReference>
<dbReference type="GeneID" id="114445893"/>
<protein>
    <submittedName>
        <fullName evidence="8">Solute carrier family 22 member 4-like isoform X1</fullName>
    </submittedName>
</protein>
<dbReference type="GO" id="GO:0016020">
    <property type="term" value="C:membrane"/>
    <property type="evidence" value="ECO:0007669"/>
    <property type="project" value="UniProtKB-SubCell"/>
</dbReference>
<comment type="subcellular location">
    <subcellularLocation>
        <location evidence="1">Membrane</location>
        <topology evidence="1">Multi-pass membrane protein</topology>
    </subcellularLocation>
</comment>
<dbReference type="SUPFAM" id="SSF103473">
    <property type="entry name" value="MFS general substrate transporter"/>
    <property type="match status" value="1"/>
</dbReference>
<dbReference type="PROSITE" id="PS00216">
    <property type="entry name" value="SUGAR_TRANSPORT_1"/>
    <property type="match status" value="1"/>
</dbReference>
<keyword evidence="7" id="KW-1185">Reference proteome</keyword>
<feature type="transmembrane region" description="Helical" evidence="5">
    <location>
        <begin position="404"/>
        <end position="423"/>
    </location>
</feature>